<feature type="non-terminal residue" evidence="1">
    <location>
        <position position="159"/>
    </location>
</feature>
<dbReference type="GO" id="GO:0003824">
    <property type="term" value="F:catalytic activity"/>
    <property type="evidence" value="ECO:0007669"/>
    <property type="project" value="InterPro"/>
</dbReference>
<dbReference type="GO" id="GO:0005975">
    <property type="term" value="P:carbohydrate metabolic process"/>
    <property type="evidence" value="ECO:0007669"/>
    <property type="project" value="InterPro"/>
</dbReference>
<evidence type="ECO:0000313" key="2">
    <source>
        <dbReference type="Proteomes" id="UP000242913"/>
    </source>
</evidence>
<sequence length="159" mass="18252">EFLPRTEHYSYCAKIDVNYLKYSSDLYFNSSFMITTIKNFSAVINLNTNTKIDNRRKLIDRTIVIYNPEPYERMETIELLVSDPDIIVIGTDGPIKAQIEPYFDTISGNFTKNYLLVFFTFLKALSFTHCTIQKTHSATTEIAQILSPIKSAKTIKSIS</sequence>
<feature type="non-terminal residue" evidence="1">
    <location>
        <position position="1"/>
    </location>
</feature>
<name>A0A238BJU9_9BILA</name>
<accession>A0A238BJU9</accession>
<organism evidence="1 2">
    <name type="scientific">Onchocerca flexuosa</name>
    <dbReference type="NCBI Taxonomy" id="387005"/>
    <lineage>
        <taxon>Eukaryota</taxon>
        <taxon>Metazoa</taxon>
        <taxon>Ecdysozoa</taxon>
        <taxon>Nematoda</taxon>
        <taxon>Chromadorea</taxon>
        <taxon>Rhabditida</taxon>
        <taxon>Spirurina</taxon>
        <taxon>Spiruromorpha</taxon>
        <taxon>Filarioidea</taxon>
        <taxon>Onchocercidae</taxon>
        <taxon>Onchocerca</taxon>
    </lineage>
</organism>
<gene>
    <name evidence="1" type="ORF">X798_07364</name>
</gene>
<reference evidence="1 2" key="1">
    <citation type="submission" date="2015-12" db="EMBL/GenBank/DDBJ databases">
        <title>Draft genome of the nematode, Onchocerca flexuosa.</title>
        <authorList>
            <person name="Mitreva M."/>
        </authorList>
    </citation>
    <scope>NUCLEOTIDE SEQUENCE [LARGE SCALE GENOMIC DNA]</scope>
    <source>
        <strain evidence="1">Red Deer</strain>
    </source>
</reference>
<proteinExistence type="predicted"/>
<dbReference type="OrthoDB" id="10261055at2759"/>
<dbReference type="EMBL" id="KZ270570">
    <property type="protein sequence ID" value="OZC05661.1"/>
    <property type="molecule type" value="Genomic_DNA"/>
</dbReference>
<dbReference type="SUPFAM" id="SSF74650">
    <property type="entry name" value="Galactose mutarotase-like"/>
    <property type="match status" value="1"/>
</dbReference>
<dbReference type="Gene3D" id="2.60.40.1180">
    <property type="entry name" value="Golgi alpha-mannosidase II"/>
    <property type="match status" value="1"/>
</dbReference>
<dbReference type="GO" id="GO:0030246">
    <property type="term" value="F:carbohydrate binding"/>
    <property type="evidence" value="ECO:0007669"/>
    <property type="project" value="InterPro"/>
</dbReference>
<keyword evidence="2" id="KW-1185">Reference proteome</keyword>
<dbReference type="InterPro" id="IPR013780">
    <property type="entry name" value="Glyco_hydro_b"/>
</dbReference>
<protein>
    <submittedName>
        <fullName evidence="1">Uncharacterized protein</fullName>
    </submittedName>
</protein>
<dbReference type="Proteomes" id="UP000242913">
    <property type="component" value="Unassembled WGS sequence"/>
</dbReference>
<dbReference type="AlphaFoldDB" id="A0A238BJU9"/>
<dbReference type="InterPro" id="IPR011013">
    <property type="entry name" value="Gal_mutarotase_sf_dom"/>
</dbReference>
<evidence type="ECO:0000313" key="1">
    <source>
        <dbReference type="EMBL" id="OZC05661.1"/>
    </source>
</evidence>